<organism evidence="1 2">
    <name type="scientific">Halapricum salinum</name>
    <dbReference type="NCBI Taxonomy" id="1457250"/>
    <lineage>
        <taxon>Archaea</taxon>
        <taxon>Methanobacteriati</taxon>
        <taxon>Methanobacteriota</taxon>
        <taxon>Stenosarchaea group</taxon>
        <taxon>Halobacteria</taxon>
        <taxon>Halobacteriales</taxon>
        <taxon>Haloarculaceae</taxon>
        <taxon>Halapricum</taxon>
    </lineage>
</organism>
<dbReference type="InterPro" id="IPR055927">
    <property type="entry name" value="DUF7504"/>
</dbReference>
<reference evidence="1 2" key="1">
    <citation type="journal article" date="2019" name="Nat. Commun.">
        <title>A new type of DNA phosphorothioation-based antiviral system in archaea.</title>
        <authorList>
            <person name="Xiong L."/>
            <person name="Liu S."/>
            <person name="Chen S."/>
            <person name="Xiao Y."/>
            <person name="Zhu B."/>
            <person name="Gao Y."/>
            <person name="Zhang Y."/>
            <person name="Chen B."/>
            <person name="Luo J."/>
            <person name="Deng Z."/>
            <person name="Chen X."/>
            <person name="Wang L."/>
            <person name="Chen S."/>
        </authorList>
    </citation>
    <scope>NUCLEOTIDE SEQUENCE [LARGE SCALE GENOMIC DNA]</scope>
    <source>
        <strain evidence="1 2">CBA1105</strain>
    </source>
</reference>
<accession>A0A4D6HDB3</accession>
<dbReference type="Pfam" id="PF24336">
    <property type="entry name" value="DUF7504"/>
    <property type="match status" value="1"/>
</dbReference>
<keyword evidence="2" id="KW-1185">Reference proteome</keyword>
<evidence type="ECO:0000313" key="1">
    <source>
        <dbReference type="EMBL" id="QCC51561.1"/>
    </source>
</evidence>
<gene>
    <name evidence="1" type="ORF">DV733_10035</name>
</gene>
<proteinExistence type="predicted"/>
<dbReference type="STRING" id="1457250.GCA_000755225_00892"/>
<dbReference type="KEGG" id="hsn:DV733_10035"/>
<sequence>MFADPLDADREAACSTLLDGTSDAPPSLLVFAYNRRPRVVTEHVREHADSDCESLTILDLCEDDHRQSRPASLGSDVVVERESASNLTGIGIDVANAIDRVDEEPLHVCLGSLTTLVQYVDPETAFKFLQVTISRLESTEGHVHAHLDPDAVDEETVTTLESLFDGILCRRDREWTIED</sequence>
<name>A0A4D6HDB3_9EURY</name>
<dbReference type="Proteomes" id="UP000296706">
    <property type="component" value="Chromosome"/>
</dbReference>
<dbReference type="AlphaFoldDB" id="A0A4D6HDB3"/>
<evidence type="ECO:0000313" key="2">
    <source>
        <dbReference type="Proteomes" id="UP000296706"/>
    </source>
</evidence>
<dbReference type="EMBL" id="CP031310">
    <property type="protein sequence ID" value="QCC51561.1"/>
    <property type="molecule type" value="Genomic_DNA"/>
</dbReference>
<protein>
    <submittedName>
        <fullName evidence="1">Uncharacterized protein</fullName>
    </submittedName>
</protein>